<sequence length="372" mass="40328">MGLRVVVLGAAGVFGSRIAARLAHDERFELLLAGRRASPLEDLRTSIGDARLCTCTLDTAAADFPAALAALRPQLVIHAAGPFQGQDYGVAEACIDAGSDYIDLADGRDFASGFSRLDERARGAGRLLVSGASSVPALSSAVVDALLAGFGAIESIEHAINPGNRTPRGDATVASILGYCGRPIRLWRNGRWESAHGWMDSRRQWFRCGRRRVGVCDIPDLELFPARYPQARTVVFRAGLELPLLQWATWGMGMLVRLGIIHDLARHAPRLRRMSEWFVRFGSDAGGMAVELRGTDRQGRPLHLRWWLDADAGDGPQVPVTPAIVLTRRWADGLVEARGAMPCMGLLTLDQIVEGFDGFALRAGVEAMPVSR</sequence>
<dbReference type="PANTHER" id="PTHR43796:SF2">
    <property type="entry name" value="CARBOXYNORSPERMIDINE SYNTHASE"/>
    <property type="match status" value="1"/>
</dbReference>
<dbReference type="InterPro" id="IPR036291">
    <property type="entry name" value="NAD(P)-bd_dom_sf"/>
</dbReference>
<dbReference type="Gene3D" id="3.40.50.720">
    <property type="entry name" value="NAD(P)-binding Rossmann-like Domain"/>
    <property type="match status" value="1"/>
</dbReference>
<evidence type="ECO:0000313" key="2">
    <source>
        <dbReference type="EMBL" id="MEW9622808.1"/>
    </source>
</evidence>
<reference evidence="2 3" key="1">
    <citation type="submission" date="2024-06" db="EMBL/GenBank/DDBJ databases">
        <authorList>
            <person name="Woo H."/>
        </authorList>
    </citation>
    <scope>NUCLEOTIDE SEQUENCE [LARGE SCALE GENOMIC DNA]</scope>
    <source>
        <strain evidence="2 3">S2-g</strain>
    </source>
</reference>
<evidence type="ECO:0000259" key="1">
    <source>
        <dbReference type="Pfam" id="PF03435"/>
    </source>
</evidence>
<dbReference type="PANTHER" id="PTHR43796">
    <property type="entry name" value="CARBOXYNORSPERMIDINE SYNTHASE"/>
    <property type="match status" value="1"/>
</dbReference>
<evidence type="ECO:0000313" key="3">
    <source>
        <dbReference type="Proteomes" id="UP001556170"/>
    </source>
</evidence>
<dbReference type="EMBL" id="JBFOHL010000001">
    <property type="protein sequence ID" value="MEW9622808.1"/>
    <property type="molecule type" value="Genomic_DNA"/>
</dbReference>
<dbReference type="SUPFAM" id="SSF51735">
    <property type="entry name" value="NAD(P)-binding Rossmann-fold domains"/>
    <property type="match status" value="1"/>
</dbReference>
<dbReference type="Pfam" id="PF03435">
    <property type="entry name" value="Sacchrp_dh_NADP"/>
    <property type="match status" value="1"/>
</dbReference>
<dbReference type="Proteomes" id="UP001556170">
    <property type="component" value="Unassembled WGS sequence"/>
</dbReference>
<accession>A0ABV3QLS0</accession>
<keyword evidence="3" id="KW-1185">Reference proteome</keyword>
<proteinExistence type="predicted"/>
<protein>
    <submittedName>
        <fullName evidence="2">Saccharopine dehydrogenase family protein</fullName>
    </submittedName>
</protein>
<name>A0ABV3QLS0_9GAMM</name>
<gene>
    <name evidence="2" type="ORF">ABQJ56_00985</name>
</gene>
<organism evidence="2 3">
    <name type="scientific">Rhodanobacter geophilus</name>
    <dbReference type="NCBI Taxonomy" id="3162488"/>
    <lineage>
        <taxon>Bacteria</taxon>
        <taxon>Pseudomonadati</taxon>
        <taxon>Pseudomonadota</taxon>
        <taxon>Gammaproteobacteria</taxon>
        <taxon>Lysobacterales</taxon>
        <taxon>Rhodanobacteraceae</taxon>
        <taxon>Rhodanobacter</taxon>
    </lineage>
</organism>
<comment type="caution">
    <text evidence="2">The sequence shown here is derived from an EMBL/GenBank/DDBJ whole genome shotgun (WGS) entry which is preliminary data.</text>
</comment>
<dbReference type="RefSeq" id="WP_367843118.1">
    <property type="nucleotide sequence ID" value="NZ_JBFOHL010000001.1"/>
</dbReference>
<feature type="domain" description="Saccharopine dehydrogenase NADP binding" evidence="1">
    <location>
        <begin position="5"/>
        <end position="105"/>
    </location>
</feature>
<dbReference type="InterPro" id="IPR005097">
    <property type="entry name" value="Sacchrp_dh_NADP-bd"/>
</dbReference>